<feature type="binding site" description="axial binding residue" evidence="5">
    <location>
        <position position="522"/>
    </location>
    <ligand>
        <name>heme</name>
        <dbReference type="ChEBI" id="CHEBI:30413"/>
    </ligand>
    <ligandPart>
        <name>Fe</name>
        <dbReference type="ChEBI" id="CHEBI:18248"/>
    </ligandPart>
</feature>
<evidence type="ECO:0000256" key="5">
    <source>
        <dbReference type="PIRSR" id="PIRSR602401-1"/>
    </source>
</evidence>
<keyword evidence="3 5" id="KW-0479">Metal-binding</keyword>
<dbReference type="InterPro" id="IPR036396">
    <property type="entry name" value="Cyt_P450_sf"/>
</dbReference>
<dbReference type="PROSITE" id="PS00086">
    <property type="entry name" value="CYTOCHROME_P450"/>
    <property type="match status" value="1"/>
</dbReference>
<keyword evidence="6" id="KW-0503">Monooxygenase</keyword>
<keyword evidence="4 5" id="KW-0408">Iron</keyword>
<accession>A0A9P9JPA4</accession>
<proteinExistence type="inferred from homology"/>
<dbReference type="EMBL" id="JAGTJS010000029">
    <property type="protein sequence ID" value="KAH7232482.1"/>
    <property type="molecule type" value="Genomic_DNA"/>
</dbReference>
<comment type="cofactor">
    <cofactor evidence="1 5">
        <name>heme</name>
        <dbReference type="ChEBI" id="CHEBI:30413"/>
    </cofactor>
</comment>
<dbReference type="Gene3D" id="1.10.630.10">
    <property type="entry name" value="Cytochrome P450"/>
    <property type="match status" value="1"/>
</dbReference>
<evidence type="ECO:0000256" key="7">
    <source>
        <dbReference type="SAM" id="Phobius"/>
    </source>
</evidence>
<keyword evidence="6" id="KW-0560">Oxidoreductase</keyword>
<dbReference type="Pfam" id="PF00067">
    <property type="entry name" value="p450"/>
    <property type="match status" value="1"/>
</dbReference>
<dbReference type="SUPFAM" id="SSF48264">
    <property type="entry name" value="Cytochrome P450"/>
    <property type="match status" value="1"/>
</dbReference>
<dbReference type="InterPro" id="IPR050121">
    <property type="entry name" value="Cytochrome_P450_monoxygenase"/>
</dbReference>
<comment type="similarity">
    <text evidence="6">Belongs to the cytochrome P450 family.</text>
</comment>
<evidence type="ECO:0000256" key="1">
    <source>
        <dbReference type="ARBA" id="ARBA00001971"/>
    </source>
</evidence>
<organism evidence="8 9">
    <name type="scientific">Fusarium solani</name>
    <name type="common">Filamentous fungus</name>
    <dbReference type="NCBI Taxonomy" id="169388"/>
    <lineage>
        <taxon>Eukaryota</taxon>
        <taxon>Fungi</taxon>
        <taxon>Dikarya</taxon>
        <taxon>Ascomycota</taxon>
        <taxon>Pezizomycotina</taxon>
        <taxon>Sordariomycetes</taxon>
        <taxon>Hypocreomycetidae</taxon>
        <taxon>Hypocreales</taxon>
        <taxon>Nectriaceae</taxon>
        <taxon>Fusarium</taxon>
        <taxon>Fusarium solani species complex</taxon>
    </lineage>
</organism>
<dbReference type="InterPro" id="IPR002401">
    <property type="entry name" value="Cyt_P450_E_grp-I"/>
</dbReference>
<dbReference type="PRINTS" id="PR00385">
    <property type="entry name" value="P450"/>
</dbReference>
<dbReference type="Proteomes" id="UP000736672">
    <property type="component" value="Unassembled WGS sequence"/>
</dbReference>
<evidence type="ECO:0000256" key="4">
    <source>
        <dbReference type="ARBA" id="ARBA00023004"/>
    </source>
</evidence>
<dbReference type="GO" id="GO:0004497">
    <property type="term" value="F:monooxygenase activity"/>
    <property type="evidence" value="ECO:0007669"/>
    <property type="project" value="UniProtKB-KW"/>
</dbReference>
<sequence length="581" mass="66550">MTGCFAALSEARPHRNTQNSRAITGYISTHVERRTCNQRPTSPSNTLYLSHHSVQATKMYAYLLLAAVAVFFVFTFVLHPLYAYLSDPKHLRRYPNFHPLSGITNIPFMVEATRGFRSKALREQHKKCPVIRIGPNSLSYGTGRAIKDIYGHGSGCIKGELYEVLAGTHFHITDVIDKYEHQRKRKAVSAAFALKNMENWEYKVADKTERFIRACDKACTPPLKKEMTRPNPEDLTFDYRSYTNFFSIDAIADIALSEHLHLLDKGTDIVQAERMDGSKFQVNFRDCLHGTARAQSIIVWASQWFKFNKWFTRLVSPEFRRLWKLNDGWEALVYNRATERLKRYQNGEKLSDIFQAFMEDRDGNPRGLEWGEIVAEVSILMNAGSDTTGIAMCNVMYWLLKHPDCMTRLREEVDAVLDADEVVAPYDKVKHLPYLRACLDETLRISPSTSFGLPRRTPAEGAYILGDFIPGDTTVAISAYVAHRDEEIFPDPDKFIPDRWLGEKGKDLQPFFIAFSAGARGCIGRNISYLEQTVLLASVVHRYEFALPHPDWEQTWLEALNAMPGKMPLKVWRRDLSNREV</sequence>
<dbReference type="GO" id="GO:0020037">
    <property type="term" value="F:heme binding"/>
    <property type="evidence" value="ECO:0007669"/>
    <property type="project" value="InterPro"/>
</dbReference>
<protein>
    <submittedName>
        <fullName evidence="8">Cytochrome P450</fullName>
    </submittedName>
</protein>
<gene>
    <name evidence="8" type="ORF">B0J15DRAFT_505348</name>
</gene>
<dbReference type="PANTHER" id="PTHR24305:SF172">
    <property type="entry name" value="P450, PUTATIVE (EUROFUNG)-RELATED"/>
    <property type="match status" value="1"/>
</dbReference>
<dbReference type="OrthoDB" id="2789670at2759"/>
<keyword evidence="2 5" id="KW-0349">Heme</keyword>
<keyword evidence="7" id="KW-0812">Transmembrane</keyword>
<dbReference type="AlphaFoldDB" id="A0A9P9JPA4"/>
<feature type="transmembrane region" description="Helical" evidence="7">
    <location>
        <begin position="59"/>
        <end position="85"/>
    </location>
</feature>
<evidence type="ECO:0000313" key="8">
    <source>
        <dbReference type="EMBL" id="KAH7232482.1"/>
    </source>
</evidence>
<dbReference type="PANTHER" id="PTHR24305">
    <property type="entry name" value="CYTOCHROME P450"/>
    <property type="match status" value="1"/>
</dbReference>
<evidence type="ECO:0000256" key="6">
    <source>
        <dbReference type="RuleBase" id="RU000461"/>
    </source>
</evidence>
<reference evidence="8" key="1">
    <citation type="journal article" date="2021" name="Nat. Commun.">
        <title>Genetic determinants of endophytism in the Arabidopsis root mycobiome.</title>
        <authorList>
            <person name="Mesny F."/>
            <person name="Miyauchi S."/>
            <person name="Thiergart T."/>
            <person name="Pickel B."/>
            <person name="Atanasova L."/>
            <person name="Karlsson M."/>
            <person name="Huettel B."/>
            <person name="Barry K.W."/>
            <person name="Haridas S."/>
            <person name="Chen C."/>
            <person name="Bauer D."/>
            <person name="Andreopoulos W."/>
            <person name="Pangilinan J."/>
            <person name="LaButti K."/>
            <person name="Riley R."/>
            <person name="Lipzen A."/>
            <person name="Clum A."/>
            <person name="Drula E."/>
            <person name="Henrissat B."/>
            <person name="Kohler A."/>
            <person name="Grigoriev I.V."/>
            <person name="Martin F.M."/>
            <person name="Hacquard S."/>
        </authorList>
    </citation>
    <scope>NUCLEOTIDE SEQUENCE</scope>
    <source>
        <strain evidence="8">FSSC 5 MPI-SDFR-AT-0091</strain>
    </source>
</reference>
<dbReference type="GO" id="GO:0005506">
    <property type="term" value="F:iron ion binding"/>
    <property type="evidence" value="ECO:0007669"/>
    <property type="project" value="InterPro"/>
</dbReference>
<comment type="caution">
    <text evidence="8">The sequence shown here is derived from an EMBL/GenBank/DDBJ whole genome shotgun (WGS) entry which is preliminary data.</text>
</comment>
<dbReference type="GO" id="GO:0016705">
    <property type="term" value="F:oxidoreductase activity, acting on paired donors, with incorporation or reduction of molecular oxygen"/>
    <property type="evidence" value="ECO:0007669"/>
    <property type="project" value="InterPro"/>
</dbReference>
<dbReference type="InterPro" id="IPR001128">
    <property type="entry name" value="Cyt_P450"/>
</dbReference>
<dbReference type="PRINTS" id="PR00463">
    <property type="entry name" value="EP450I"/>
</dbReference>
<dbReference type="InterPro" id="IPR017972">
    <property type="entry name" value="Cyt_P450_CS"/>
</dbReference>
<keyword evidence="7" id="KW-1133">Transmembrane helix</keyword>
<evidence type="ECO:0000256" key="3">
    <source>
        <dbReference type="ARBA" id="ARBA00022723"/>
    </source>
</evidence>
<evidence type="ECO:0000313" key="9">
    <source>
        <dbReference type="Proteomes" id="UP000736672"/>
    </source>
</evidence>
<name>A0A9P9JPA4_FUSSL</name>
<keyword evidence="7" id="KW-0472">Membrane</keyword>
<evidence type="ECO:0000256" key="2">
    <source>
        <dbReference type="ARBA" id="ARBA00022617"/>
    </source>
</evidence>
<keyword evidence="9" id="KW-1185">Reference proteome</keyword>
<dbReference type="CDD" id="cd11061">
    <property type="entry name" value="CYP67-like"/>
    <property type="match status" value="1"/>
</dbReference>